<protein>
    <recommendedName>
        <fullName evidence="1">Receptor expression-enhancing protein</fullName>
    </recommendedName>
</protein>
<dbReference type="InterPro" id="IPR004345">
    <property type="entry name" value="TB2_DP1_HVA22"/>
</dbReference>
<keyword evidence="3" id="KW-1185">Reference proteome</keyword>
<feature type="non-terminal residue" evidence="2">
    <location>
        <position position="1"/>
    </location>
</feature>
<comment type="similarity">
    <text evidence="1">Belongs to the DP1 family.</text>
</comment>
<comment type="caution">
    <text evidence="2">The sequence shown here is derived from an EMBL/GenBank/DDBJ whole genome shotgun (WGS) entry which is preliminary data.</text>
</comment>
<comment type="subcellular location">
    <subcellularLocation>
        <location evidence="1">Membrane</location>
        <topology evidence="1">Multi-pass membrane protein</topology>
    </subcellularLocation>
</comment>
<evidence type="ECO:0000256" key="1">
    <source>
        <dbReference type="RuleBase" id="RU362006"/>
    </source>
</evidence>
<proteinExistence type="inferred from homology"/>
<dbReference type="Proteomes" id="UP001432027">
    <property type="component" value="Unassembled WGS sequence"/>
</dbReference>
<gene>
    <name evidence="2" type="ORF">PENTCL1PPCAC_22511</name>
</gene>
<dbReference type="AlphaFoldDB" id="A0AAV5U0M8"/>
<evidence type="ECO:0000313" key="2">
    <source>
        <dbReference type="EMBL" id="GMT00337.1"/>
    </source>
</evidence>
<feature type="transmembrane region" description="Helical" evidence="1">
    <location>
        <begin position="140"/>
        <end position="156"/>
    </location>
</feature>
<evidence type="ECO:0000313" key="3">
    <source>
        <dbReference type="Proteomes" id="UP001432027"/>
    </source>
</evidence>
<accession>A0AAV5U0M8</accession>
<dbReference type="GO" id="GO:0016020">
    <property type="term" value="C:membrane"/>
    <property type="evidence" value="ECO:0007669"/>
    <property type="project" value="UniProtKB-SubCell"/>
</dbReference>
<feature type="transmembrane region" description="Helical" evidence="1">
    <location>
        <begin position="116"/>
        <end position="133"/>
    </location>
</feature>
<sequence length="192" mass="22058">FPPEWFLLSMAAPIVASTTDPSFKPGKFSTPTVQQSLTAFLYDSHGPSIDNFLSDTEKKTGMKREQLFFFSVAIISLYLIFGDLAHTVGNLIGVVYPSYISVKAIRSDEKTDDTKWLIYWTVFGFFSLIDFFAEAIMRTFPIYFLFKVLFLMYLFMPQTEGAEILYTNYVDPAVTNFDNWRFGKGKTDQKKK</sequence>
<reference evidence="2" key="1">
    <citation type="submission" date="2023-10" db="EMBL/GenBank/DDBJ databases">
        <title>Genome assembly of Pristionchus species.</title>
        <authorList>
            <person name="Yoshida K."/>
            <person name="Sommer R.J."/>
        </authorList>
    </citation>
    <scope>NUCLEOTIDE SEQUENCE</scope>
    <source>
        <strain evidence="2">RS0144</strain>
    </source>
</reference>
<organism evidence="2 3">
    <name type="scientific">Pristionchus entomophagus</name>
    <dbReference type="NCBI Taxonomy" id="358040"/>
    <lineage>
        <taxon>Eukaryota</taxon>
        <taxon>Metazoa</taxon>
        <taxon>Ecdysozoa</taxon>
        <taxon>Nematoda</taxon>
        <taxon>Chromadorea</taxon>
        <taxon>Rhabditida</taxon>
        <taxon>Rhabditina</taxon>
        <taxon>Diplogasteromorpha</taxon>
        <taxon>Diplogasteroidea</taxon>
        <taxon>Neodiplogasteridae</taxon>
        <taxon>Pristionchus</taxon>
    </lineage>
</organism>
<keyword evidence="1" id="KW-1133">Transmembrane helix</keyword>
<keyword evidence="1" id="KW-0812">Transmembrane</keyword>
<dbReference type="EMBL" id="BTSX01000005">
    <property type="protein sequence ID" value="GMT00337.1"/>
    <property type="molecule type" value="Genomic_DNA"/>
</dbReference>
<name>A0AAV5U0M8_9BILA</name>
<feature type="transmembrane region" description="Helical" evidence="1">
    <location>
        <begin position="67"/>
        <end position="96"/>
    </location>
</feature>
<dbReference type="PANTHER" id="PTHR12300">
    <property type="entry name" value="HVA22-LIKE PROTEINS"/>
    <property type="match status" value="1"/>
</dbReference>
<dbReference type="Pfam" id="PF03134">
    <property type="entry name" value="TB2_DP1_HVA22"/>
    <property type="match status" value="1"/>
</dbReference>
<keyword evidence="1" id="KW-0472">Membrane</keyword>
<dbReference type="PANTHER" id="PTHR12300:SF34">
    <property type="entry name" value="RECEPTOR EXPRESSION-ENHANCING PROTEIN"/>
    <property type="match status" value="1"/>
</dbReference>